<dbReference type="PANTHER" id="PTHR36966">
    <property type="entry name" value="REP-ASSOCIATED TYROSINE TRANSPOSASE"/>
    <property type="match status" value="1"/>
</dbReference>
<reference evidence="3" key="1">
    <citation type="submission" date="2019-02" db="EMBL/GenBank/DDBJ databases">
        <title>Draft genome sequence of Planktothrix agardhii NIES-905.</title>
        <authorList>
            <person name="Yamaguchi H."/>
            <person name="Suzuki S."/>
            <person name="Kawachi M."/>
        </authorList>
    </citation>
    <scope>NUCLEOTIDE SEQUENCE [LARGE SCALE GENOMIC DNA]</scope>
    <source>
        <strain evidence="3">CCAP 1459/11A</strain>
    </source>
</reference>
<feature type="domain" description="Transposase IS200-like" evidence="1">
    <location>
        <begin position="34"/>
        <end position="148"/>
    </location>
</feature>
<dbReference type="PANTHER" id="PTHR36966:SF1">
    <property type="entry name" value="REP-ASSOCIATED TYROSINE TRANSPOSASE"/>
    <property type="match status" value="1"/>
</dbReference>
<dbReference type="GO" id="GO:0004803">
    <property type="term" value="F:transposase activity"/>
    <property type="evidence" value="ECO:0007669"/>
    <property type="project" value="InterPro"/>
</dbReference>
<dbReference type="Gene3D" id="3.30.70.1290">
    <property type="entry name" value="Transposase IS200-like"/>
    <property type="match status" value="1"/>
</dbReference>
<dbReference type="SUPFAM" id="SSF143422">
    <property type="entry name" value="Transposase IS200-like"/>
    <property type="match status" value="1"/>
</dbReference>
<dbReference type="InterPro" id="IPR052715">
    <property type="entry name" value="RAYT_transposase"/>
</dbReference>
<dbReference type="SMART" id="SM01321">
    <property type="entry name" value="Y1_Tnp"/>
    <property type="match status" value="1"/>
</dbReference>
<dbReference type="GO" id="GO:0006313">
    <property type="term" value="P:DNA transposition"/>
    <property type="evidence" value="ECO:0007669"/>
    <property type="project" value="InterPro"/>
</dbReference>
<gene>
    <name evidence="2" type="ORF">PA905_05030</name>
</gene>
<organism evidence="2 3">
    <name type="scientific">Planktothrix agardhii CCAP 1459/11A</name>
    <dbReference type="NCBI Taxonomy" id="282420"/>
    <lineage>
        <taxon>Bacteria</taxon>
        <taxon>Bacillati</taxon>
        <taxon>Cyanobacteriota</taxon>
        <taxon>Cyanophyceae</taxon>
        <taxon>Oscillatoriophycideae</taxon>
        <taxon>Oscillatoriales</taxon>
        <taxon>Microcoleaceae</taxon>
        <taxon>Planktothrix</taxon>
    </lineage>
</organism>
<accession>A0A4P5Z9V0</accession>
<sequence>MYEYRKLNPEQQQKLIEERLQKGYPRHSPPHLIENQPFYLLTAACYEHQHRLHNVTRRQQLFQELSEVLIQEEIEIIAWVILPNHYHILTSTVDFEWLGKQLRLIHGRTARQWNLEDQVKGKLWCCYSDRAIRNDQHYYQVINYIHYNPVKHGFTDSPYSWENSSVHRYLEEKGRDWLRNCWVEYPVRDYGQKWDIC</sequence>
<dbReference type="InterPro" id="IPR002686">
    <property type="entry name" value="Transposase_17"/>
</dbReference>
<dbReference type="Proteomes" id="UP000299794">
    <property type="component" value="Unassembled WGS sequence"/>
</dbReference>
<protein>
    <recommendedName>
        <fullName evidence="1">Transposase IS200-like domain-containing protein</fullName>
    </recommendedName>
</protein>
<dbReference type="InterPro" id="IPR036515">
    <property type="entry name" value="Transposase_17_sf"/>
</dbReference>
<dbReference type="RefSeq" id="WP_026787669.1">
    <property type="nucleotide sequence ID" value="NZ_BJCD01000029.1"/>
</dbReference>
<dbReference type="EMBL" id="BJCD01000029">
    <property type="protein sequence ID" value="GDZ92806.1"/>
    <property type="molecule type" value="Genomic_DNA"/>
</dbReference>
<evidence type="ECO:0000313" key="3">
    <source>
        <dbReference type="Proteomes" id="UP000299794"/>
    </source>
</evidence>
<comment type="caution">
    <text evidence="2">The sequence shown here is derived from an EMBL/GenBank/DDBJ whole genome shotgun (WGS) entry which is preliminary data.</text>
</comment>
<proteinExistence type="predicted"/>
<evidence type="ECO:0000313" key="2">
    <source>
        <dbReference type="EMBL" id="GDZ92806.1"/>
    </source>
</evidence>
<name>A0A4P5Z9V0_PLAAG</name>
<dbReference type="AlphaFoldDB" id="A0A4P5Z9V0"/>
<evidence type="ECO:0000259" key="1">
    <source>
        <dbReference type="SMART" id="SM01321"/>
    </source>
</evidence>
<dbReference type="NCBIfam" id="NF047646">
    <property type="entry name" value="REP_Tyr_transpos"/>
    <property type="match status" value="1"/>
</dbReference>
<dbReference type="GO" id="GO:0043565">
    <property type="term" value="F:sequence-specific DNA binding"/>
    <property type="evidence" value="ECO:0007669"/>
    <property type="project" value="TreeGrafter"/>
</dbReference>